<comment type="caution">
    <text evidence="1">The sequence shown here is derived from an EMBL/GenBank/DDBJ whole genome shotgun (WGS) entry which is preliminary data.</text>
</comment>
<keyword evidence="2" id="KW-1185">Reference proteome</keyword>
<reference evidence="1 2" key="1">
    <citation type="journal article" date="2013" name="Stand. Genomic Sci.">
        <title>Genomic Encyclopedia of Type Strains, Phase I: The one thousand microbial genomes (KMG-I) project.</title>
        <authorList>
            <person name="Kyrpides N.C."/>
            <person name="Woyke T."/>
            <person name="Eisen J.A."/>
            <person name="Garrity G."/>
            <person name="Lilburn T.G."/>
            <person name="Beck B.J."/>
            <person name="Whitman W.B."/>
            <person name="Hugenholtz P."/>
            <person name="Klenk H.P."/>
        </authorList>
    </citation>
    <scope>NUCLEOTIDE SEQUENCE [LARGE SCALE GENOMIC DNA]</scope>
    <source>
        <strain evidence="1 2">DSM 45044</strain>
    </source>
</reference>
<protein>
    <submittedName>
        <fullName evidence="1">Arc/MetJ family transcription regulator</fullName>
    </submittedName>
</protein>
<dbReference type="RefSeq" id="WP_147139868.1">
    <property type="nucleotide sequence ID" value="NZ_BAABIJ010000002.1"/>
</dbReference>
<dbReference type="Proteomes" id="UP000321617">
    <property type="component" value="Unassembled WGS sequence"/>
</dbReference>
<dbReference type="OrthoDB" id="4564594at2"/>
<evidence type="ECO:0000313" key="2">
    <source>
        <dbReference type="Proteomes" id="UP000321617"/>
    </source>
</evidence>
<name>A0A562V404_9ACTN</name>
<dbReference type="Pfam" id="PF09957">
    <property type="entry name" value="VapB_antitoxin"/>
    <property type="match status" value="1"/>
</dbReference>
<organism evidence="1 2">
    <name type="scientific">Stackebrandtia albiflava</name>
    <dbReference type="NCBI Taxonomy" id="406432"/>
    <lineage>
        <taxon>Bacteria</taxon>
        <taxon>Bacillati</taxon>
        <taxon>Actinomycetota</taxon>
        <taxon>Actinomycetes</taxon>
        <taxon>Glycomycetales</taxon>
        <taxon>Glycomycetaceae</taxon>
        <taxon>Stackebrandtia</taxon>
    </lineage>
</organism>
<dbReference type="InterPro" id="IPR019239">
    <property type="entry name" value="VapB_antitoxin"/>
</dbReference>
<sequence>MAKTTVDLDPGRLAKVQEILGTSTIKETIDVALRRVVAESARKEFVEIAASGAFSELTDPEVERKMWA</sequence>
<proteinExistence type="predicted"/>
<dbReference type="AlphaFoldDB" id="A0A562V404"/>
<accession>A0A562V404</accession>
<dbReference type="EMBL" id="VLLL01000006">
    <property type="protein sequence ID" value="TWJ12610.1"/>
    <property type="molecule type" value="Genomic_DNA"/>
</dbReference>
<evidence type="ECO:0000313" key="1">
    <source>
        <dbReference type="EMBL" id="TWJ12610.1"/>
    </source>
</evidence>
<gene>
    <name evidence="1" type="ORF">LX16_3371</name>
</gene>